<dbReference type="Proteomes" id="UP000748308">
    <property type="component" value="Unassembled WGS sequence"/>
</dbReference>
<evidence type="ECO:0000313" key="1">
    <source>
        <dbReference type="EMBL" id="MBM3318265.1"/>
    </source>
</evidence>
<reference evidence="1" key="1">
    <citation type="submission" date="2019-03" db="EMBL/GenBank/DDBJ databases">
        <title>Lake Tanganyika Metagenome-Assembled Genomes (MAGs).</title>
        <authorList>
            <person name="Tran P."/>
        </authorList>
    </citation>
    <scope>NUCLEOTIDE SEQUENCE</scope>
    <source>
        <strain evidence="1">M_DeepCast_400m_m2_100</strain>
    </source>
</reference>
<accession>A0A937XAJ5</accession>
<evidence type="ECO:0008006" key="3">
    <source>
        <dbReference type="Google" id="ProtNLM"/>
    </source>
</evidence>
<sequence>RAVREGLETLLPILPHALDTMLGRAGECAREDRAPGAPSGEPSGK</sequence>
<gene>
    <name evidence="1" type="ORF">FJY75_10495</name>
</gene>
<protein>
    <recommendedName>
        <fullName evidence="3">Molybdenum cofactor biosynthesis protein</fullName>
    </recommendedName>
</protein>
<dbReference type="AlphaFoldDB" id="A0A937XAJ5"/>
<dbReference type="EMBL" id="VGIY01000307">
    <property type="protein sequence ID" value="MBM3318265.1"/>
    <property type="molecule type" value="Genomic_DNA"/>
</dbReference>
<comment type="caution">
    <text evidence="1">The sequence shown here is derived from an EMBL/GenBank/DDBJ whole genome shotgun (WGS) entry which is preliminary data.</text>
</comment>
<evidence type="ECO:0000313" key="2">
    <source>
        <dbReference type="Proteomes" id="UP000748308"/>
    </source>
</evidence>
<proteinExistence type="predicted"/>
<feature type="non-terminal residue" evidence="1">
    <location>
        <position position="1"/>
    </location>
</feature>
<organism evidence="1 2">
    <name type="scientific">Eiseniibacteriota bacterium</name>
    <dbReference type="NCBI Taxonomy" id="2212470"/>
    <lineage>
        <taxon>Bacteria</taxon>
        <taxon>Candidatus Eiseniibacteriota</taxon>
    </lineage>
</organism>
<name>A0A937XAJ5_UNCEI</name>